<dbReference type="HAMAP" id="MF_00137">
    <property type="entry name" value="SAICAR_synth"/>
    <property type="match status" value="1"/>
</dbReference>
<dbReference type="PROSITE" id="PS01057">
    <property type="entry name" value="SAICAR_SYNTHETASE_1"/>
    <property type="match status" value="1"/>
</dbReference>
<dbReference type="AlphaFoldDB" id="A0A9D9ERB4"/>
<evidence type="ECO:0000256" key="7">
    <source>
        <dbReference type="ARBA" id="ARBA00048475"/>
    </source>
</evidence>
<comment type="caution">
    <text evidence="10">The sequence shown here is derived from an EMBL/GenBank/DDBJ whole genome shotgun (WGS) entry which is preliminary data.</text>
</comment>
<comment type="catalytic activity">
    <reaction evidence="7 8">
        <text>5-amino-1-(5-phospho-D-ribosyl)imidazole-4-carboxylate + L-aspartate + ATP = (2S)-2-[5-amino-1-(5-phospho-beta-D-ribosyl)imidazole-4-carboxamido]succinate + ADP + phosphate + 2 H(+)</text>
        <dbReference type="Rhea" id="RHEA:22628"/>
        <dbReference type="ChEBI" id="CHEBI:15378"/>
        <dbReference type="ChEBI" id="CHEBI:29991"/>
        <dbReference type="ChEBI" id="CHEBI:30616"/>
        <dbReference type="ChEBI" id="CHEBI:43474"/>
        <dbReference type="ChEBI" id="CHEBI:58443"/>
        <dbReference type="ChEBI" id="CHEBI:77657"/>
        <dbReference type="ChEBI" id="CHEBI:456216"/>
        <dbReference type="EC" id="6.3.2.6"/>
    </reaction>
</comment>
<dbReference type="GO" id="GO:0009236">
    <property type="term" value="P:cobalamin biosynthetic process"/>
    <property type="evidence" value="ECO:0007669"/>
    <property type="project" value="InterPro"/>
</dbReference>
<keyword evidence="4 8" id="KW-0547">Nucleotide-binding</keyword>
<name>A0A9D9ERB4_9BACT</name>
<dbReference type="InterPro" id="IPR028923">
    <property type="entry name" value="SAICAR_synt/ADE2_N"/>
</dbReference>
<evidence type="ECO:0000256" key="4">
    <source>
        <dbReference type="ARBA" id="ARBA00022741"/>
    </source>
</evidence>
<organism evidence="10 11">
    <name type="scientific">Candidatus Cryptobacteroides intestinavium</name>
    <dbReference type="NCBI Taxonomy" id="2840766"/>
    <lineage>
        <taxon>Bacteria</taxon>
        <taxon>Pseudomonadati</taxon>
        <taxon>Bacteroidota</taxon>
        <taxon>Bacteroidia</taxon>
        <taxon>Bacteroidales</taxon>
        <taxon>Candidatus Cryptobacteroides</taxon>
    </lineage>
</organism>
<dbReference type="EC" id="6.3.2.6" evidence="8"/>
<feature type="domain" description="SAICAR synthetase/ADE2 N-terminal" evidence="9">
    <location>
        <begin position="7"/>
        <end position="231"/>
    </location>
</feature>
<dbReference type="InterPro" id="IPR050089">
    <property type="entry name" value="SAICAR_synthetase"/>
</dbReference>
<dbReference type="SUPFAM" id="SSF56104">
    <property type="entry name" value="SAICAR synthase-like"/>
    <property type="match status" value="1"/>
</dbReference>
<dbReference type="GO" id="GO:0004639">
    <property type="term" value="F:phosphoribosylaminoimidazolesuccinocarboxamide synthase activity"/>
    <property type="evidence" value="ECO:0007669"/>
    <property type="project" value="UniProtKB-UniRule"/>
</dbReference>
<dbReference type="EMBL" id="JADIMI010000067">
    <property type="protein sequence ID" value="MBO8452637.1"/>
    <property type="molecule type" value="Genomic_DNA"/>
</dbReference>
<dbReference type="GO" id="GO:0006189">
    <property type="term" value="P:'de novo' IMP biosynthetic process"/>
    <property type="evidence" value="ECO:0007669"/>
    <property type="project" value="UniProtKB-UniRule"/>
</dbReference>
<evidence type="ECO:0000256" key="8">
    <source>
        <dbReference type="HAMAP-Rule" id="MF_00137"/>
    </source>
</evidence>
<dbReference type="GO" id="GO:0005524">
    <property type="term" value="F:ATP binding"/>
    <property type="evidence" value="ECO:0007669"/>
    <property type="project" value="UniProtKB-KW"/>
</dbReference>
<evidence type="ECO:0000256" key="2">
    <source>
        <dbReference type="ARBA" id="ARBA00010190"/>
    </source>
</evidence>
<evidence type="ECO:0000256" key="3">
    <source>
        <dbReference type="ARBA" id="ARBA00022598"/>
    </source>
</evidence>
<keyword evidence="3 8" id="KW-0436">Ligase</keyword>
<dbReference type="InterPro" id="IPR018236">
    <property type="entry name" value="SAICAR_synthetase_CS"/>
</dbReference>
<dbReference type="Pfam" id="PF01259">
    <property type="entry name" value="SAICAR_synt"/>
    <property type="match status" value="1"/>
</dbReference>
<keyword evidence="5 8" id="KW-0658">Purine biosynthesis</keyword>
<dbReference type="InterPro" id="IPR001636">
    <property type="entry name" value="SAICAR_synth"/>
</dbReference>
<evidence type="ECO:0000256" key="5">
    <source>
        <dbReference type="ARBA" id="ARBA00022755"/>
    </source>
</evidence>
<reference evidence="10" key="2">
    <citation type="journal article" date="2021" name="PeerJ">
        <title>Extensive microbial diversity within the chicken gut microbiome revealed by metagenomics and culture.</title>
        <authorList>
            <person name="Gilroy R."/>
            <person name="Ravi A."/>
            <person name="Getino M."/>
            <person name="Pursley I."/>
            <person name="Horton D.L."/>
            <person name="Alikhan N.F."/>
            <person name="Baker D."/>
            <person name="Gharbi K."/>
            <person name="Hall N."/>
            <person name="Watson M."/>
            <person name="Adriaenssens E.M."/>
            <person name="Foster-Nyarko E."/>
            <person name="Jarju S."/>
            <person name="Secka A."/>
            <person name="Antonio M."/>
            <person name="Oren A."/>
            <person name="Chaudhuri R.R."/>
            <person name="La Ragione R."/>
            <person name="Hildebrand F."/>
            <person name="Pallen M.J."/>
        </authorList>
    </citation>
    <scope>NUCLEOTIDE SEQUENCE</scope>
    <source>
        <strain evidence="10">B1-20833</strain>
    </source>
</reference>
<dbReference type="NCBIfam" id="TIGR00081">
    <property type="entry name" value="purC"/>
    <property type="match status" value="1"/>
</dbReference>
<accession>A0A9D9ERB4</accession>
<evidence type="ECO:0000313" key="11">
    <source>
        <dbReference type="Proteomes" id="UP000823661"/>
    </source>
</evidence>
<dbReference type="Gene3D" id="3.30.200.20">
    <property type="entry name" value="Phosphorylase Kinase, domain 1"/>
    <property type="match status" value="1"/>
</dbReference>
<sequence>MEKREVIYNGESVKIYGTDVPEEILVCFTDSITAFNKIKKASIADKDMLNAGIAAMIFRILEGSGVKTHFIRQVSGTELLCRRLDVIPVEVIVRNVIAGSMAARLGLKEGIVPDEPVIDLCYKNDDLCDPLINDSHVLALGLATRDELETVYVLSRRINDILRHLFDKVGIVLVDFKIEFGRLPSGEIVLADEITPDNARFWDSVTGERYDKDRFRRDMGRVGDAYRTMYRKVSEITEMAGI</sequence>
<protein>
    <recommendedName>
        <fullName evidence="8">Phosphoribosylaminoimidazole-succinocarboxamide synthase</fullName>
        <ecNumber evidence="8">6.3.2.6</ecNumber>
    </recommendedName>
    <alternativeName>
        <fullName evidence="8">SAICAR synthetase</fullName>
    </alternativeName>
</protein>
<reference evidence="10" key="1">
    <citation type="submission" date="2020-10" db="EMBL/GenBank/DDBJ databases">
        <authorList>
            <person name="Gilroy R."/>
        </authorList>
    </citation>
    <scope>NUCLEOTIDE SEQUENCE</scope>
    <source>
        <strain evidence="10">B1-20833</strain>
    </source>
</reference>
<evidence type="ECO:0000313" key="10">
    <source>
        <dbReference type="EMBL" id="MBO8452637.1"/>
    </source>
</evidence>
<dbReference type="InterPro" id="IPR033934">
    <property type="entry name" value="SAICAR_synt_PurC"/>
</dbReference>
<dbReference type="PANTHER" id="PTHR43599">
    <property type="entry name" value="MULTIFUNCTIONAL PROTEIN ADE2"/>
    <property type="match status" value="1"/>
</dbReference>
<proteinExistence type="inferred from homology"/>
<evidence type="ECO:0000256" key="6">
    <source>
        <dbReference type="ARBA" id="ARBA00022840"/>
    </source>
</evidence>
<comment type="similarity">
    <text evidence="2 8">Belongs to the SAICAR synthetase family.</text>
</comment>
<dbReference type="PANTHER" id="PTHR43599:SF3">
    <property type="entry name" value="SI:DKEY-6E2.2"/>
    <property type="match status" value="1"/>
</dbReference>
<dbReference type="CDD" id="cd01415">
    <property type="entry name" value="SAICAR_synt_PurC"/>
    <property type="match status" value="1"/>
</dbReference>
<comment type="pathway">
    <text evidence="1 8">Purine metabolism; IMP biosynthesis via de novo pathway; 5-amino-1-(5-phospho-D-ribosyl)imidazole-4-carboxamide from 5-amino-1-(5-phospho-D-ribosyl)imidazole-4-carboxylate: step 1/2.</text>
</comment>
<dbReference type="PROSITE" id="PS01058">
    <property type="entry name" value="SAICAR_SYNTHETASE_2"/>
    <property type="match status" value="1"/>
</dbReference>
<evidence type="ECO:0000259" key="9">
    <source>
        <dbReference type="Pfam" id="PF01259"/>
    </source>
</evidence>
<keyword evidence="6 8" id="KW-0067">ATP-binding</keyword>
<evidence type="ECO:0000256" key="1">
    <source>
        <dbReference type="ARBA" id="ARBA00004672"/>
    </source>
</evidence>
<dbReference type="FunFam" id="3.30.470.20:FF:000006">
    <property type="entry name" value="Phosphoribosylaminoimidazole-succinocarboxamide synthase"/>
    <property type="match status" value="1"/>
</dbReference>
<dbReference type="Gene3D" id="3.30.470.20">
    <property type="entry name" value="ATP-grasp fold, B domain"/>
    <property type="match status" value="1"/>
</dbReference>
<dbReference type="Proteomes" id="UP000823661">
    <property type="component" value="Unassembled WGS sequence"/>
</dbReference>
<gene>
    <name evidence="8" type="primary">purC</name>
    <name evidence="10" type="ORF">IAC06_07125</name>
</gene>